<evidence type="ECO:0000313" key="2">
    <source>
        <dbReference type="EMBL" id="KAG0561214.1"/>
    </source>
</evidence>
<protein>
    <submittedName>
        <fullName evidence="2">Uncharacterized protein</fullName>
    </submittedName>
</protein>
<comment type="caution">
    <text evidence="2">The sequence shown here is derived from an EMBL/GenBank/DDBJ whole genome shotgun (WGS) entry which is preliminary data.</text>
</comment>
<organism evidence="2 3">
    <name type="scientific">Ceratodon purpureus</name>
    <name type="common">Fire moss</name>
    <name type="synonym">Dicranum purpureum</name>
    <dbReference type="NCBI Taxonomy" id="3225"/>
    <lineage>
        <taxon>Eukaryota</taxon>
        <taxon>Viridiplantae</taxon>
        <taxon>Streptophyta</taxon>
        <taxon>Embryophyta</taxon>
        <taxon>Bryophyta</taxon>
        <taxon>Bryophytina</taxon>
        <taxon>Bryopsida</taxon>
        <taxon>Dicranidae</taxon>
        <taxon>Pseudoditrichales</taxon>
        <taxon>Ditrichaceae</taxon>
        <taxon>Ceratodon</taxon>
    </lineage>
</organism>
<name>A0A8T0GST4_CERPU</name>
<feature type="region of interest" description="Disordered" evidence="1">
    <location>
        <begin position="1"/>
        <end position="22"/>
    </location>
</feature>
<dbReference type="Proteomes" id="UP000822688">
    <property type="component" value="Chromosome 9"/>
</dbReference>
<dbReference type="AlphaFoldDB" id="A0A8T0GST4"/>
<keyword evidence="3" id="KW-1185">Reference proteome</keyword>
<sequence>MMMMMMSAARGGKDGDKAPRAARARPLKIVPRAERLQARFSLSLPLPLSLSPQLRAPSLCKSLRFELPGYGDWALPSAATPRAAPQNRRSPPPLRPASSHSPPIVVPSSPPRLPPQRFRLGSLSGSFQLVVMLPGSWRRMPVSGGIRQKGCTPKPVFDSKIVPWRMFVRVI</sequence>
<dbReference type="EMBL" id="CM026430">
    <property type="protein sequence ID" value="KAG0561214.1"/>
    <property type="molecule type" value="Genomic_DNA"/>
</dbReference>
<proteinExistence type="predicted"/>
<gene>
    <name evidence="2" type="ORF">KC19_9G046000</name>
</gene>
<evidence type="ECO:0000313" key="3">
    <source>
        <dbReference type="Proteomes" id="UP000822688"/>
    </source>
</evidence>
<accession>A0A8T0GST4</accession>
<feature type="region of interest" description="Disordered" evidence="1">
    <location>
        <begin position="76"/>
        <end position="111"/>
    </location>
</feature>
<evidence type="ECO:0000256" key="1">
    <source>
        <dbReference type="SAM" id="MobiDB-lite"/>
    </source>
</evidence>
<reference evidence="2" key="1">
    <citation type="submission" date="2020-06" db="EMBL/GenBank/DDBJ databases">
        <title>WGS assembly of Ceratodon purpureus strain R40.</title>
        <authorList>
            <person name="Carey S.B."/>
            <person name="Jenkins J."/>
            <person name="Shu S."/>
            <person name="Lovell J.T."/>
            <person name="Sreedasyam A."/>
            <person name="Maumus F."/>
            <person name="Tiley G.P."/>
            <person name="Fernandez-Pozo N."/>
            <person name="Barry K."/>
            <person name="Chen C."/>
            <person name="Wang M."/>
            <person name="Lipzen A."/>
            <person name="Daum C."/>
            <person name="Saski C.A."/>
            <person name="Payton A.C."/>
            <person name="Mcbreen J.C."/>
            <person name="Conrad R.E."/>
            <person name="Kollar L.M."/>
            <person name="Olsson S."/>
            <person name="Huttunen S."/>
            <person name="Landis J.B."/>
            <person name="Wickett N.J."/>
            <person name="Johnson M.G."/>
            <person name="Rensing S.A."/>
            <person name="Grimwood J."/>
            <person name="Schmutz J."/>
            <person name="Mcdaniel S.F."/>
        </authorList>
    </citation>
    <scope>NUCLEOTIDE SEQUENCE</scope>
    <source>
        <strain evidence="2">R40</strain>
    </source>
</reference>